<evidence type="ECO:0000313" key="3">
    <source>
        <dbReference type="Proteomes" id="UP001167796"/>
    </source>
</evidence>
<organism evidence="2 3">
    <name type="scientific">Hymenobacter mellowenesis</name>
    <dbReference type="NCBI Taxonomy" id="3063995"/>
    <lineage>
        <taxon>Bacteria</taxon>
        <taxon>Pseudomonadati</taxon>
        <taxon>Bacteroidota</taxon>
        <taxon>Cytophagia</taxon>
        <taxon>Cytophagales</taxon>
        <taxon>Hymenobacteraceae</taxon>
        <taxon>Hymenobacter</taxon>
    </lineage>
</organism>
<gene>
    <name evidence="2" type="ORF">Q5H92_24065</name>
</gene>
<protein>
    <submittedName>
        <fullName evidence="2">Uncharacterized protein</fullName>
    </submittedName>
</protein>
<proteinExistence type="predicted"/>
<keyword evidence="1" id="KW-0732">Signal</keyword>
<dbReference type="EMBL" id="JAUQSX010000017">
    <property type="protein sequence ID" value="MDO7849462.1"/>
    <property type="molecule type" value="Genomic_DNA"/>
</dbReference>
<sequence>MLAAVSAALLLGACSGNAPLEQSSGGSGRSTAVQLDTTATLPTESCRLLTAREVGDLTGQAVQQQAQGEGCRFVQADQPASPDAVVVVSYRPASAFAIMQTGNRLKRRNILAVNGLGHEAYYDDTHGDLYVGLPERTLVIGLPRADRNYSRWQVAKALGQLAVARLAAPAAATPAQ</sequence>
<evidence type="ECO:0000256" key="1">
    <source>
        <dbReference type="SAM" id="SignalP"/>
    </source>
</evidence>
<dbReference type="RefSeq" id="WP_305014131.1">
    <property type="nucleotide sequence ID" value="NZ_JAUQSX010000017.1"/>
</dbReference>
<feature type="chain" id="PRO_5045998786" evidence="1">
    <location>
        <begin position="19"/>
        <end position="176"/>
    </location>
</feature>
<name>A0ABT9AHV7_9BACT</name>
<comment type="caution">
    <text evidence="2">The sequence shown here is derived from an EMBL/GenBank/DDBJ whole genome shotgun (WGS) entry which is preliminary data.</text>
</comment>
<feature type="signal peptide" evidence="1">
    <location>
        <begin position="1"/>
        <end position="18"/>
    </location>
</feature>
<dbReference type="Proteomes" id="UP001167796">
    <property type="component" value="Unassembled WGS sequence"/>
</dbReference>
<evidence type="ECO:0000313" key="2">
    <source>
        <dbReference type="EMBL" id="MDO7849462.1"/>
    </source>
</evidence>
<keyword evidence="3" id="KW-1185">Reference proteome</keyword>
<accession>A0ABT9AHV7</accession>
<reference evidence="2" key="1">
    <citation type="submission" date="2023-07" db="EMBL/GenBank/DDBJ databases">
        <authorList>
            <person name="Kim M.K."/>
        </authorList>
    </citation>
    <scope>NUCLEOTIDE SEQUENCE</scope>
    <source>
        <strain evidence="2">M29</strain>
    </source>
</reference>